<protein>
    <recommendedName>
        <fullName evidence="1">F-box domain-containing protein</fullName>
    </recommendedName>
</protein>
<dbReference type="OrthoDB" id="1298252at2759"/>
<dbReference type="CDD" id="cd22160">
    <property type="entry name" value="F-box_AtFBL13-like"/>
    <property type="match status" value="1"/>
</dbReference>
<dbReference type="OMA" id="HENTSFL"/>
<organism evidence="2 3">
    <name type="scientific">Papaver somniferum</name>
    <name type="common">Opium poppy</name>
    <dbReference type="NCBI Taxonomy" id="3469"/>
    <lineage>
        <taxon>Eukaryota</taxon>
        <taxon>Viridiplantae</taxon>
        <taxon>Streptophyta</taxon>
        <taxon>Embryophyta</taxon>
        <taxon>Tracheophyta</taxon>
        <taxon>Spermatophyta</taxon>
        <taxon>Magnoliopsida</taxon>
        <taxon>Ranunculales</taxon>
        <taxon>Papaveraceae</taxon>
        <taxon>Papaveroideae</taxon>
        <taxon>Papaver</taxon>
    </lineage>
</organism>
<dbReference type="SUPFAM" id="SSF81383">
    <property type="entry name" value="F-box domain"/>
    <property type="match status" value="1"/>
</dbReference>
<feature type="domain" description="F-box" evidence="1">
    <location>
        <begin position="12"/>
        <end position="65"/>
    </location>
</feature>
<dbReference type="Proteomes" id="UP000316621">
    <property type="component" value="Chromosome 1"/>
</dbReference>
<dbReference type="InterPro" id="IPR050232">
    <property type="entry name" value="FBL13/AtMIF1-like"/>
</dbReference>
<dbReference type="InterPro" id="IPR055357">
    <property type="entry name" value="LRR_At1g61320_AtMIF1"/>
</dbReference>
<name>A0A4Y7IKF9_PAPSO</name>
<dbReference type="PANTHER" id="PTHR31900:SF30">
    <property type="entry name" value="SUPERFAMILY PROTEIN, PUTATIVE-RELATED"/>
    <property type="match status" value="1"/>
</dbReference>
<dbReference type="Gene3D" id="1.20.1280.50">
    <property type="match status" value="1"/>
</dbReference>
<dbReference type="PROSITE" id="PS50181">
    <property type="entry name" value="FBOX"/>
    <property type="match status" value="1"/>
</dbReference>
<reference evidence="2 3" key="1">
    <citation type="journal article" date="2018" name="Science">
        <title>The opium poppy genome and morphinan production.</title>
        <authorList>
            <person name="Guo L."/>
            <person name="Winzer T."/>
            <person name="Yang X."/>
            <person name="Li Y."/>
            <person name="Ning Z."/>
            <person name="He Z."/>
            <person name="Teodor R."/>
            <person name="Lu Y."/>
            <person name="Bowser T.A."/>
            <person name="Graham I.A."/>
            <person name="Ye K."/>
        </authorList>
    </citation>
    <scope>NUCLEOTIDE SEQUENCE [LARGE SCALE GENOMIC DNA]</scope>
    <source>
        <strain evidence="3">cv. HN1</strain>
        <tissue evidence="2">Leaves</tissue>
    </source>
</reference>
<evidence type="ECO:0000313" key="2">
    <source>
        <dbReference type="EMBL" id="RZC48222.1"/>
    </source>
</evidence>
<dbReference type="InterPro" id="IPR032675">
    <property type="entry name" value="LRR_dom_sf"/>
</dbReference>
<dbReference type="InterPro" id="IPR001810">
    <property type="entry name" value="F-box_dom"/>
</dbReference>
<dbReference type="SUPFAM" id="SSF52047">
    <property type="entry name" value="RNI-like"/>
    <property type="match status" value="1"/>
</dbReference>
<accession>A0A4Y7IKF9</accession>
<proteinExistence type="predicted"/>
<evidence type="ECO:0000259" key="1">
    <source>
        <dbReference type="PROSITE" id="PS50181"/>
    </source>
</evidence>
<dbReference type="InterPro" id="IPR053781">
    <property type="entry name" value="F-box_AtFBL13-like"/>
</dbReference>
<dbReference type="AlphaFoldDB" id="A0A4Y7IKF9"/>
<dbReference type="Pfam" id="PF00646">
    <property type="entry name" value="F-box"/>
    <property type="match status" value="1"/>
</dbReference>
<dbReference type="PANTHER" id="PTHR31900">
    <property type="entry name" value="F-BOX/RNI SUPERFAMILY PROTEIN-RELATED"/>
    <property type="match status" value="1"/>
</dbReference>
<evidence type="ECO:0000313" key="3">
    <source>
        <dbReference type="Proteomes" id="UP000316621"/>
    </source>
</evidence>
<dbReference type="Pfam" id="PF23622">
    <property type="entry name" value="LRR_At1g61320_AtMIF1"/>
    <property type="match status" value="1"/>
</dbReference>
<keyword evidence="3" id="KW-1185">Reference proteome</keyword>
<gene>
    <name evidence="2" type="ORF">C5167_041155</name>
</gene>
<sequence length="445" mass="50944">MKESSMKRTDPTDRISELPDTVLSHILSSIPTKSVVRTSILAKRWRYVWKSVPVMDFDENLFPRQTGNAEHENTSFLSFVDRVMESQDDTDIRKLRLAFFDADIVRVNKWIQIAIDRNVRELLIETPKNYVEFTESLFSCNSLVYLKFDRSYANLKLPESFCFGSLRTLCLSAVYFPENALLVQFLSGCPVLEDLDMNGCRWSMLECEVEISSPTVTRFSLDGSCPVVRSDGDCKMKDRTIKICIPNVKSFKYIDHVAKDYNMESHLSLVDAFIDVRIGEPYWNEAYENCGYSVVNLLKGVSNAKYLSLSDSTLELLCEASDLVEVLPKFPNLKKLVVVSGRHELHFIAIAFFLQSSPVLKSLEIQIESSPKYKHIYDQEEESYGLAEGEGFENLYLHCLKEVKISCFGDSEHELNFVKLLLRVANKTKINIIKDRGDDIEIVCT</sequence>
<dbReference type="EMBL" id="CM010715">
    <property type="protein sequence ID" value="RZC48222.1"/>
    <property type="molecule type" value="Genomic_DNA"/>
</dbReference>
<dbReference type="InterPro" id="IPR036047">
    <property type="entry name" value="F-box-like_dom_sf"/>
</dbReference>
<dbReference type="Gene3D" id="3.80.10.10">
    <property type="entry name" value="Ribonuclease Inhibitor"/>
    <property type="match status" value="1"/>
</dbReference>
<dbReference type="Gramene" id="RZC48222">
    <property type="protein sequence ID" value="RZC48222"/>
    <property type="gene ID" value="C5167_041155"/>
</dbReference>